<feature type="region of interest" description="Disordered" evidence="1">
    <location>
        <begin position="1"/>
        <end position="58"/>
    </location>
</feature>
<feature type="compositionally biased region" description="Basic and acidic residues" evidence="1">
    <location>
        <begin position="1"/>
        <end position="51"/>
    </location>
</feature>
<evidence type="ECO:0000313" key="2">
    <source>
        <dbReference type="EMBL" id="MDN7243244.1"/>
    </source>
</evidence>
<accession>A0ABT8N678</accession>
<dbReference type="RefSeq" id="WP_300986979.1">
    <property type="nucleotide sequence ID" value="NZ_CP129236.1"/>
</dbReference>
<reference evidence="2 3" key="1">
    <citation type="submission" date="2023-06" db="EMBL/GenBank/DDBJ databases">
        <title>Novel species in genus Planococcus.</title>
        <authorList>
            <person name="Ning S."/>
        </authorList>
    </citation>
    <scope>NUCLEOTIDE SEQUENCE [LARGE SCALE GENOMIC DNA]</scope>
    <source>
        <strain evidence="2 3">N028</strain>
    </source>
</reference>
<name>A0ABT8N678_9BACL</name>
<dbReference type="EMBL" id="JAUJWV010000003">
    <property type="protein sequence ID" value="MDN7243244.1"/>
    <property type="molecule type" value="Genomic_DNA"/>
</dbReference>
<evidence type="ECO:0000313" key="3">
    <source>
        <dbReference type="Proteomes" id="UP001172055"/>
    </source>
</evidence>
<sequence>MKKDDHEGEELIPRVEPHRDTPPQPEKDFELLPDKDLEYRENSNQKYRDTGQSDDSDK</sequence>
<organism evidence="2 3">
    <name type="scientific">Planococcus shixiaomingii</name>
    <dbReference type="NCBI Taxonomy" id="3058393"/>
    <lineage>
        <taxon>Bacteria</taxon>
        <taxon>Bacillati</taxon>
        <taxon>Bacillota</taxon>
        <taxon>Bacilli</taxon>
        <taxon>Bacillales</taxon>
        <taxon>Caryophanaceae</taxon>
        <taxon>Planococcus</taxon>
    </lineage>
</organism>
<dbReference type="Proteomes" id="UP001172055">
    <property type="component" value="Unassembled WGS sequence"/>
</dbReference>
<proteinExistence type="predicted"/>
<protein>
    <submittedName>
        <fullName evidence="2">Uncharacterized protein</fullName>
    </submittedName>
</protein>
<keyword evidence="3" id="KW-1185">Reference proteome</keyword>
<gene>
    <name evidence="2" type="ORF">QWY14_15675</name>
</gene>
<comment type="caution">
    <text evidence="2">The sequence shown here is derived from an EMBL/GenBank/DDBJ whole genome shotgun (WGS) entry which is preliminary data.</text>
</comment>
<evidence type="ECO:0000256" key="1">
    <source>
        <dbReference type="SAM" id="MobiDB-lite"/>
    </source>
</evidence>